<evidence type="ECO:0000256" key="1">
    <source>
        <dbReference type="SAM" id="MobiDB-lite"/>
    </source>
</evidence>
<gene>
    <name evidence="2" type="ORF">L596_022391</name>
</gene>
<keyword evidence="3" id="KW-1185">Reference proteome</keyword>
<evidence type="ECO:0000313" key="2">
    <source>
        <dbReference type="EMBL" id="TKR70354.1"/>
    </source>
</evidence>
<dbReference type="EMBL" id="AZBU02000007">
    <property type="protein sequence ID" value="TKR70354.1"/>
    <property type="molecule type" value="Genomic_DNA"/>
</dbReference>
<accession>A0A4U5MLN0</accession>
<feature type="compositionally biased region" description="Basic and acidic residues" evidence="1">
    <location>
        <begin position="461"/>
        <end position="516"/>
    </location>
</feature>
<dbReference type="AlphaFoldDB" id="A0A4U5MLN0"/>
<feature type="compositionally biased region" description="Low complexity" evidence="1">
    <location>
        <begin position="574"/>
        <end position="588"/>
    </location>
</feature>
<sequence length="588" mass="67069">MIAVWSGFRWCHYCVISRTGRSGLLLHSSLFERCFHPASTVLYIIRRRSHGSATVARIPHICDTAWIGLCRDKKKMTEKSLLFSCLLLVALSSVKAELSDPQKGPITKWPPCMKEDFRGNTLFGIRNGRVVYWQVPYNKSDVGPIRIEELDREGKLKEIHIPDEHACTRAANTTKGYNEQLFDMRIVPLRYSNVAQIRFDGRSVVGMFQTNATLKEANKHVSRLVELKFNKTGIFDEELTETGANGLTWVRSDIFDWPPNCWALPEYAEELFVFRLPHHFESPEVYGHVLLNLNRYSYNFKQLAHSVELPTTKSFLARSRPGIFSSSSFGDDTPGHRTVEDTFKELKETYRKIPTQRDVDQEREFKEYLKSPTTQPRTKDTLSAMALNAIRSCERIKTDTRQLQDALGENLTVSISRENQRTVSVAGSIIAEGRRGKDSRSRARQEPKDKGINTRFSAHSGESEVSRRDRPPAPEPKRIGENEGKRPTTQRETKRLSGEPKARTKERRSGEPKEGNLGEPRGKRRRETSLATVRREPSKRNPSPPAANVIAHREEEERSPSQERSESEDESSRSTRTSRSPSPISDSD</sequence>
<reference evidence="2 3" key="1">
    <citation type="journal article" date="2015" name="Genome Biol.">
        <title>Comparative genomics of Steinernema reveals deeply conserved gene regulatory networks.</title>
        <authorList>
            <person name="Dillman A.R."/>
            <person name="Macchietto M."/>
            <person name="Porter C.F."/>
            <person name="Rogers A."/>
            <person name="Williams B."/>
            <person name="Antoshechkin I."/>
            <person name="Lee M.M."/>
            <person name="Goodwin Z."/>
            <person name="Lu X."/>
            <person name="Lewis E.E."/>
            <person name="Goodrich-Blair H."/>
            <person name="Stock S.P."/>
            <person name="Adams B.J."/>
            <person name="Sternberg P.W."/>
            <person name="Mortazavi A."/>
        </authorList>
    </citation>
    <scope>NUCLEOTIDE SEQUENCE [LARGE SCALE GENOMIC DNA]</scope>
    <source>
        <strain evidence="2 3">ALL</strain>
    </source>
</reference>
<organism evidence="2 3">
    <name type="scientific">Steinernema carpocapsae</name>
    <name type="common">Entomopathogenic nematode</name>
    <dbReference type="NCBI Taxonomy" id="34508"/>
    <lineage>
        <taxon>Eukaryota</taxon>
        <taxon>Metazoa</taxon>
        <taxon>Ecdysozoa</taxon>
        <taxon>Nematoda</taxon>
        <taxon>Chromadorea</taxon>
        <taxon>Rhabditida</taxon>
        <taxon>Tylenchina</taxon>
        <taxon>Panagrolaimomorpha</taxon>
        <taxon>Strongyloidoidea</taxon>
        <taxon>Steinernematidae</taxon>
        <taxon>Steinernema</taxon>
    </lineage>
</organism>
<name>A0A4U5MLN0_STECR</name>
<proteinExistence type="predicted"/>
<feature type="compositionally biased region" description="Basic and acidic residues" evidence="1">
    <location>
        <begin position="551"/>
        <end position="573"/>
    </location>
</feature>
<dbReference type="Proteomes" id="UP000298663">
    <property type="component" value="Unassembled WGS sequence"/>
</dbReference>
<evidence type="ECO:0000313" key="3">
    <source>
        <dbReference type="Proteomes" id="UP000298663"/>
    </source>
</evidence>
<protein>
    <submittedName>
        <fullName evidence="2">Uncharacterized protein</fullName>
    </submittedName>
</protein>
<comment type="caution">
    <text evidence="2">The sequence shown here is derived from an EMBL/GenBank/DDBJ whole genome shotgun (WGS) entry which is preliminary data.</text>
</comment>
<reference evidence="2 3" key="2">
    <citation type="journal article" date="2019" name="G3 (Bethesda)">
        <title>Hybrid Assembly of the Genome of the Entomopathogenic Nematode Steinernema carpocapsae Identifies the X-Chromosome.</title>
        <authorList>
            <person name="Serra L."/>
            <person name="Macchietto M."/>
            <person name="Macias-Munoz A."/>
            <person name="McGill C.J."/>
            <person name="Rodriguez I.M."/>
            <person name="Rodriguez B."/>
            <person name="Murad R."/>
            <person name="Mortazavi A."/>
        </authorList>
    </citation>
    <scope>NUCLEOTIDE SEQUENCE [LARGE SCALE GENOMIC DNA]</scope>
    <source>
        <strain evidence="2 3">ALL</strain>
    </source>
</reference>
<feature type="compositionally biased region" description="Basic and acidic residues" evidence="1">
    <location>
        <begin position="432"/>
        <end position="452"/>
    </location>
</feature>
<feature type="region of interest" description="Disordered" evidence="1">
    <location>
        <begin position="426"/>
        <end position="588"/>
    </location>
</feature>